<feature type="compositionally biased region" description="Gly residues" evidence="2">
    <location>
        <begin position="951"/>
        <end position="961"/>
    </location>
</feature>
<feature type="compositionally biased region" description="Polar residues" evidence="2">
    <location>
        <begin position="39"/>
        <end position="51"/>
    </location>
</feature>
<keyword evidence="5" id="KW-1185">Reference proteome</keyword>
<dbReference type="InterPro" id="IPR039892">
    <property type="entry name" value="Spa2/Sph1"/>
</dbReference>
<evidence type="ECO:0000256" key="1">
    <source>
        <dbReference type="SAM" id="Coils"/>
    </source>
</evidence>
<feature type="region of interest" description="Disordered" evidence="2">
    <location>
        <begin position="213"/>
        <end position="359"/>
    </location>
</feature>
<dbReference type="EMBL" id="NAJQ01000160">
    <property type="protein sequence ID" value="TKA76530.1"/>
    <property type="molecule type" value="Genomic_DNA"/>
</dbReference>
<dbReference type="STRING" id="329884.A0A4U0XHN4"/>
<keyword evidence="1" id="KW-0175">Coiled coil</keyword>
<dbReference type="Gene3D" id="2.40.320.10">
    <property type="entry name" value="Hypothetical Protein Pfu-838710-001"/>
    <property type="match status" value="1"/>
</dbReference>
<feature type="domain" description="GIT Spa2 homology (SHD)" evidence="3">
    <location>
        <begin position="127"/>
        <end position="157"/>
    </location>
</feature>
<feature type="region of interest" description="Disordered" evidence="2">
    <location>
        <begin position="918"/>
        <end position="961"/>
    </location>
</feature>
<dbReference type="SMART" id="SM00555">
    <property type="entry name" value="GIT"/>
    <property type="match status" value="2"/>
</dbReference>
<feature type="compositionally biased region" description="Low complexity" evidence="2">
    <location>
        <begin position="836"/>
        <end position="849"/>
    </location>
</feature>
<accession>A0A4U0XHN4</accession>
<name>A0A4U0XHN4_9PEZI</name>
<evidence type="ECO:0000259" key="3">
    <source>
        <dbReference type="SMART" id="SM00555"/>
    </source>
</evidence>
<feature type="domain" description="GIT Spa2 homology (SHD)" evidence="3">
    <location>
        <begin position="181"/>
        <end position="211"/>
    </location>
</feature>
<dbReference type="InterPro" id="IPR013724">
    <property type="entry name" value="GIT_SHD"/>
</dbReference>
<feature type="region of interest" description="Disordered" evidence="2">
    <location>
        <begin position="390"/>
        <end position="415"/>
    </location>
</feature>
<feature type="coiled-coil region" evidence="1">
    <location>
        <begin position="491"/>
        <end position="614"/>
    </location>
</feature>
<dbReference type="Pfam" id="PF08518">
    <property type="entry name" value="GIT_SHD"/>
    <property type="match status" value="2"/>
</dbReference>
<evidence type="ECO:0000313" key="5">
    <source>
        <dbReference type="Proteomes" id="UP000309340"/>
    </source>
</evidence>
<gene>
    <name evidence="4" type="ORF">B0A55_05664</name>
</gene>
<comment type="caution">
    <text evidence="4">The sequence shown here is derived from an EMBL/GenBank/DDBJ whole genome shotgun (WGS) entry which is preliminary data.</text>
</comment>
<dbReference type="InterPro" id="IPR033469">
    <property type="entry name" value="CYTH-like_dom_sf"/>
</dbReference>
<protein>
    <recommendedName>
        <fullName evidence="3">GIT Spa2 homology (SHD) domain-containing protein</fullName>
    </recommendedName>
</protein>
<dbReference type="GO" id="GO:0005078">
    <property type="term" value="F:MAP-kinase scaffold activity"/>
    <property type="evidence" value="ECO:0007669"/>
    <property type="project" value="TreeGrafter"/>
</dbReference>
<feature type="compositionally biased region" description="Low complexity" evidence="2">
    <location>
        <begin position="23"/>
        <end position="35"/>
    </location>
</feature>
<feature type="compositionally biased region" description="Polar residues" evidence="2">
    <location>
        <begin position="219"/>
        <end position="229"/>
    </location>
</feature>
<feature type="compositionally biased region" description="Polar residues" evidence="2">
    <location>
        <begin position="303"/>
        <end position="315"/>
    </location>
</feature>
<dbReference type="OrthoDB" id="5588096at2759"/>
<feature type="compositionally biased region" description="Basic and acidic residues" evidence="2">
    <location>
        <begin position="449"/>
        <end position="471"/>
    </location>
</feature>
<reference evidence="4 5" key="1">
    <citation type="submission" date="2017-03" db="EMBL/GenBank/DDBJ databases">
        <title>Genomes of endolithic fungi from Antarctica.</title>
        <authorList>
            <person name="Coleine C."/>
            <person name="Masonjones S."/>
            <person name="Stajich J.E."/>
        </authorList>
    </citation>
    <scope>NUCLEOTIDE SEQUENCE [LARGE SCALE GENOMIC DNA]</scope>
    <source>
        <strain evidence="4 5">CCFEE 5184</strain>
    </source>
</reference>
<dbReference type="Proteomes" id="UP000309340">
    <property type="component" value="Unassembled WGS sequence"/>
</dbReference>
<feature type="region of interest" description="Disordered" evidence="2">
    <location>
        <begin position="449"/>
        <end position="473"/>
    </location>
</feature>
<evidence type="ECO:0000313" key="4">
    <source>
        <dbReference type="EMBL" id="TKA76530.1"/>
    </source>
</evidence>
<feature type="compositionally biased region" description="Basic and acidic residues" evidence="2">
    <location>
        <begin position="344"/>
        <end position="359"/>
    </location>
</feature>
<dbReference type="PANTHER" id="PTHR21601">
    <property type="entry name" value="SPA2 PROTEIN"/>
    <property type="match status" value="1"/>
</dbReference>
<feature type="region of interest" description="Disordered" evidence="2">
    <location>
        <begin position="1013"/>
        <end position="1035"/>
    </location>
</feature>
<feature type="compositionally biased region" description="Low complexity" evidence="2">
    <location>
        <begin position="52"/>
        <end position="78"/>
    </location>
</feature>
<dbReference type="InterPro" id="IPR056439">
    <property type="entry name" value="VBS_C3G9"/>
</dbReference>
<feature type="region of interest" description="Disordered" evidence="2">
    <location>
        <begin position="695"/>
        <end position="736"/>
    </location>
</feature>
<feature type="compositionally biased region" description="Acidic residues" evidence="2">
    <location>
        <begin position="317"/>
        <end position="329"/>
    </location>
</feature>
<dbReference type="SUPFAM" id="SSF55154">
    <property type="entry name" value="CYTH-like phosphatases"/>
    <property type="match status" value="1"/>
</dbReference>
<proteinExistence type="predicted"/>
<feature type="region of interest" description="Disordered" evidence="2">
    <location>
        <begin position="1287"/>
        <end position="1308"/>
    </location>
</feature>
<feature type="region of interest" description="Disordered" evidence="2">
    <location>
        <begin position="827"/>
        <end position="857"/>
    </location>
</feature>
<feature type="region of interest" description="Disordered" evidence="2">
    <location>
        <begin position="1"/>
        <end position="95"/>
    </location>
</feature>
<feature type="compositionally biased region" description="Polar residues" evidence="2">
    <location>
        <begin position="287"/>
        <end position="296"/>
    </location>
</feature>
<feature type="compositionally biased region" description="Pro residues" evidence="2">
    <location>
        <begin position="235"/>
        <end position="256"/>
    </location>
</feature>
<organism evidence="4 5">
    <name type="scientific">Friedmanniomyces simplex</name>
    <dbReference type="NCBI Taxonomy" id="329884"/>
    <lineage>
        <taxon>Eukaryota</taxon>
        <taxon>Fungi</taxon>
        <taxon>Dikarya</taxon>
        <taxon>Ascomycota</taxon>
        <taxon>Pezizomycotina</taxon>
        <taxon>Dothideomycetes</taxon>
        <taxon>Dothideomycetidae</taxon>
        <taxon>Mycosphaerellales</taxon>
        <taxon>Teratosphaeriaceae</taxon>
        <taxon>Friedmanniomyces</taxon>
    </lineage>
</organism>
<dbReference type="Pfam" id="PF23742">
    <property type="entry name" value="VBS_C3G9"/>
    <property type="match status" value="1"/>
</dbReference>
<evidence type="ECO:0000256" key="2">
    <source>
        <dbReference type="SAM" id="MobiDB-lite"/>
    </source>
</evidence>
<sequence length="1308" mass="142577">MSGDSFPSRHGGSSLGGTPNDVAYAGGPYGAARPGQISPPGSQHPSSSTDMSRPSVSGSSLGRPPSSASSVGRSSDGRMGFGGRPESGRSTFRPDNEDALQRHYHVLKGYLASSLRDEKGNMKPNKARDKLLRLSVTQFMELSTDVYDELLRREDERTGRVQNVPKSLPPMQNFHPKRNQARQKLSTLPVERFRQLATDVFYELERRIPRFAGPEIDRPNSSSSHNRAPSRNDMRPPPSGMRGGPPPGPPGRPPMGPNGMMPPNAPYQSFRPASPGSGGPPPGARPQTGNSESSNYGRPLPKTFQSNTIVPNKSTMVEDDDDEEEDEQDAFGLDKSLGGISAPSRKDVTVSSADDKERITAQQAEIAELREKIDDLEGRVLDKEQELEGLHGTLFDKEHELEKVKSTGQTREADLSAERNGWYDLREELEQKHLDPRKLHDELQKELDQLRRSKSEDEEGFRSQHDRELGDLRSQLSTAHGQTVGDLRSQLDDVHDQASGLQQQLQTHQVENEELRTQLQSAHQRQASVNTRDYEHRIALLQEELALQEKLTNEVRDEAMLYLHEMRDLSTQNDHAIAQEEELAARVSQLERETEEWRQRYARLKAQNKSLRASTLGLGGLSQSSPFAAGGLLRMDGSSILSDGGLVRDLDITRFQLSIEELLKAARRPAEETELLRESVTNVAVCVQAITSAVGGETEGYPTPSPSPLGLLRSSEHGGGGGEARGARQPTPPESVGRLQARVTGTAKSLITATKMHALSGGLSPVVLLDAAASNLTAAVVELVKAVGIRASAGEELRHSGIGGAGIGGDGALVVGAGTDIRGMHGDMHFGGGGQQQQQELHQHQQQTHDSISSFYDDRLSPSLHEAEQQNEQHNEQHRRTISPMEVRIHSPEDIHVYSPENSSQTEAELAERSIEIENDTTPPPKPAPLSFGGGGGGGRSNTLAKKAGTSGHGTGWFAGWGGKKGSVDEIGSVGEQGNGRVEGFSPTPDLKYLLCLSAPTKPLSDPIRTGDLLPTGAAHAQHQPTGSRRPDKRITDTYLDTPGLRLMDQGVYVRQRGIRAAHSRGDFPAAGPEDAVISRSWEAKVRLGGMLEDSACEEVWGEDAVREVLRARGLPGRVRKLGVFAELATLRREWEVVQRWQGEPGDSRPELSGARREVLLTPQGEREMLGAQGSKTSFPCTPDPQEEGMVVTAVLDDITTTGATSKFAHEVGEVEMVAKIQGGETLEEHESMKRRAAERMQERFGGVREEVFGPLLDHAEADGEVECLFCVAGEWRCWPGLRWQSSKQSTSHGAVKLERRGAVQVED</sequence>
<dbReference type="PANTHER" id="PTHR21601:SF0">
    <property type="entry name" value="PROTEIN SPA2-RELATED"/>
    <property type="match status" value="1"/>
</dbReference>